<organism evidence="1">
    <name type="scientific">marine sediment metagenome</name>
    <dbReference type="NCBI Taxonomy" id="412755"/>
    <lineage>
        <taxon>unclassified sequences</taxon>
        <taxon>metagenomes</taxon>
        <taxon>ecological metagenomes</taxon>
    </lineage>
</organism>
<gene>
    <name evidence="1" type="ORF">LCGC14_2930730</name>
</gene>
<accession>A0A0F8XLD0</accession>
<evidence type="ECO:0000313" key="1">
    <source>
        <dbReference type="EMBL" id="KKK69768.1"/>
    </source>
</evidence>
<dbReference type="EMBL" id="LAZR01058493">
    <property type="protein sequence ID" value="KKK69768.1"/>
    <property type="molecule type" value="Genomic_DNA"/>
</dbReference>
<proteinExistence type="predicted"/>
<comment type="caution">
    <text evidence="1">The sequence shown here is derived from an EMBL/GenBank/DDBJ whole genome shotgun (WGS) entry which is preliminary data.</text>
</comment>
<sequence>MTIAFERAILDVMDRKGLVSKRDLAVATERTLGDIDRALKSLVRKGQAVKHTSASYGQILYERG</sequence>
<name>A0A0F8XLD0_9ZZZZ</name>
<protein>
    <submittedName>
        <fullName evidence="1">Uncharacterized protein</fullName>
    </submittedName>
</protein>
<dbReference type="AlphaFoldDB" id="A0A0F8XLD0"/>
<reference evidence="1" key="1">
    <citation type="journal article" date="2015" name="Nature">
        <title>Complex archaea that bridge the gap between prokaryotes and eukaryotes.</title>
        <authorList>
            <person name="Spang A."/>
            <person name="Saw J.H."/>
            <person name="Jorgensen S.L."/>
            <person name="Zaremba-Niedzwiedzka K."/>
            <person name="Martijn J."/>
            <person name="Lind A.E."/>
            <person name="van Eijk R."/>
            <person name="Schleper C."/>
            <person name="Guy L."/>
            <person name="Ettema T.J."/>
        </authorList>
    </citation>
    <scope>NUCLEOTIDE SEQUENCE</scope>
</reference>